<dbReference type="InterPro" id="IPR001005">
    <property type="entry name" value="SANT/Myb"/>
</dbReference>
<gene>
    <name evidence="3" type="ORF">TPC1_15475</name>
</gene>
<dbReference type="PROSITE" id="PS51294">
    <property type="entry name" value="HTH_MYB"/>
    <property type="match status" value="1"/>
</dbReference>
<evidence type="ECO:0000313" key="3">
    <source>
        <dbReference type="EMBL" id="JAP92546.1"/>
    </source>
</evidence>
<reference evidence="3" key="1">
    <citation type="submission" date="2015-07" db="EMBL/GenBank/DDBJ databases">
        <title>Adaptation to a free-living lifestyle via gene acquisitions in the diplomonad Trepomonas sp. PC1.</title>
        <authorList>
            <person name="Xu F."/>
            <person name="Jerlstrom-Hultqvist J."/>
            <person name="Kolisko M."/>
            <person name="Simpson A.G.B."/>
            <person name="Roger A.J."/>
            <person name="Svard S.G."/>
            <person name="Andersson J.O."/>
        </authorList>
    </citation>
    <scope>NUCLEOTIDE SEQUENCE</scope>
    <source>
        <strain evidence="3">PC1</strain>
    </source>
</reference>
<organism evidence="3">
    <name type="scientific">Trepomonas sp. PC1</name>
    <dbReference type="NCBI Taxonomy" id="1076344"/>
    <lineage>
        <taxon>Eukaryota</taxon>
        <taxon>Metamonada</taxon>
        <taxon>Diplomonadida</taxon>
        <taxon>Hexamitidae</taxon>
        <taxon>Hexamitinae</taxon>
        <taxon>Trepomonas</taxon>
    </lineage>
</organism>
<dbReference type="EMBL" id="GDID01004060">
    <property type="protein sequence ID" value="JAP92546.1"/>
    <property type="molecule type" value="Transcribed_RNA"/>
</dbReference>
<evidence type="ECO:0000259" key="1">
    <source>
        <dbReference type="PROSITE" id="PS50090"/>
    </source>
</evidence>
<dbReference type="SMART" id="SM00717">
    <property type="entry name" value="SANT"/>
    <property type="match status" value="1"/>
</dbReference>
<dbReference type="InterPro" id="IPR009057">
    <property type="entry name" value="Homeodomain-like_sf"/>
</dbReference>
<dbReference type="InterPro" id="IPR017930">
    <property type="entry name" value="Myb_dom"/>
</dbReference>
<feature type="non-terminal residue" evidence="3">
    <location>
        <position position="1"/>
    </location>
</feature>
<name>A0A146KAJ9_9EUKA</name>
<feature type="domain" description="HTH myb-type" evidence="2">
    <location>
        <begin position="6"/>
        <end position="61"/>
    </location>
</feature>
<dbReference type="SUPFAM" id="SSF46689">
    <property type="entry name" value="Homeodomain-like"/>
    <property type="match status" value="1"/>
</dbReference>
<dbReference type="Pfam" id="PF13921">
    <property type="entry name" value="Myb_DNA-bind_6"/>
    <property type="match status" value="1"/>
</dbReference>
<keyword evidence="3" id="KW-0238">DNA-binding</keyword>
<proteinExistence type="predicted"/>
<dbReference type="Gene3D" id="1.10.10.60">
    <property type="entry name" value="Homeodomain-like"/>
    <property type="match status" value="1"/>
</dbReference>
<sequence>QINHKNDVIKCVQWTEQECDKLVHLQKQHGSNWSYIQMQYFPNRNPNQLKCKYNYLVKQNKRKIEQSKQQDINQQKQQDNEKQVKVDFQKHDIVLGLDKQKFDVADSQVLETLQLLQNVLNNVKDDSNQ</sequence>
<dbReference type="PROSITE" id="PS50090">
    <property type="entry name" value="MYB_LIKE"/>
    <property type="match status" value="1"/>
</dbReference>
<evidence type="ECO:0000259" key="2">
    <source>
        <dbReference type="PROSITE" id="PS51294"/>
    </source>
</evidence>
<protein>
    <submittedName>
        <fullName evidence="3">Myb-like DNA-binding domain-containing protein</fullName>
    </submittedName>
</protein>
<feature type="domain" description="Myb-like" evidence="1">
    <location>
        <begin position="14"/>
        <end position="57"/>
    </location>
</feature>
<dbReference type="AlphaFoldDB" id="A0A146KAJ9"/>
<dbReference type="GO" id="GO:0003677">
    <property type="term" value="F:DNA binding"/>
    <property type="evidence" value="ECO:0007669"/>
    <property type="project" value="UniProtKB-KW"/>
</dbReference>
<dbReference type="CDD" id="cd00167">
    <property type="entry name" value="SANT"/>
    <property type="match status" value="1"/>
</dbReference>
<accession>A0A146KAJ9</accession>